<reference evidence="1 2" key="1">
    <citation type="journal article" date="2020" name="ISME J.">
        <title>Uncovering the hidden diversity of litter-decomposition mechanisms in mushroom-forming fungi.</title>
        <authorList>
            <person name="Floudas D."/>
            <person name="Bentzer J."/>
            <person name="Ahren D."/>
            <person name="Johansson T."/>
            <person name="Persson P."/>
            <person name="Tunlid A."/>
        </authorList>
    </citation>
    <scope>NUCLEOTIDE SEQUENCE [LARGE SCALE GENOMIC DNA]</scope>
    <source>
        <strain evidence="1 2">CBS 101986</strain>
    </source>
</reference>
<gene>
    <name evidence="1" type="ORF">D9619_013282</name>
</gene>
<keyword evidence="2" id="KW-1185">Reference proteome</keyword>
<dbReference type="EMBL" id="JAACJJ010000004">
    <property type="protein sequence ID" value="KAF5328356.1"/>
    <property type="molecule type" value="Genomic_DNA"/>
</dbReference>
<dbReference type="Proteomes" id="UP000567179">
    <property type="component" value="Unassembled WGS sequence"/>
</dbReference>
<name>A0A8H5BSF1_9AGAR</name>
<comment type="caution">
    <text evidence="1">The sequence shown here is derived from an EMBL/GenBank/DDBJ whole genome shotgun (WGS) entry which is preliminary data.</text>
</comment>
<dbReference type="AlphaFoldDB" id="A0A8H5BSF1"/>
<accession>A0A8H5BSF1</accession>
<protein>
    <submittedName>
        <fullName evidence="1">Uncharacterized protein</fullName>
    </submittedName>
</protein>
<organism evidence="1 2">
    <name type="scientific">Psilocybe cf. subviscida</name>
    <dbReference type="NCBI Taxonomy" id="2480587"/>
    <lineage>
        <taxon>Eukaryota</taxon>
        <taxon>Fungi</taxon>
        <taxon>Dikarya</taxon>
        <taxon>Basidiomycota</taxon>
        <taxon>Agaricomycotina</taxon>
        <taxon>Agaricomycetes</taxon>
        <taxon>Agaricomycetidae</taxon>
        <taxon>Agaricales</taxon>
        <taxon>Agaricineae</taxon>
        <taxon>Strophariaceae</taxon>
        <taxon>Psilocybe</taxon>
    </lineage>
</organism>
<evidence type="ECO:0000313" key="2">
    <source>
        <dbReference type="Proteomes" id="UP000567179"/>
    </source>
</evidence>
<sequence>MASAGQFTTDQTTTATINEISRSDILFMTEVMAGMSAIATSAASGLLALSEAQREMLMLTETRLRRIGAMYMAALKISNLLENDISAAVSALSSLLDQRICLCEAMIRNHGASSSAVRADCALVLNGWVTHLSRWINNANTALKLYLLNQHHQFTLLEKQIKEHVEQHRPAIGSESLQPELVLLALQNSFLNNNQEICVPEIQPLPLYFNQLEYESWPEEERAWAVEGANILSACCKVINLTN</sequence>
<proteinExistence type="predicted"/>
<evidence type="ECO:0000313" key="1">
    <source>
        <dbReference type="EMBL" id="KAF5328356.1"/>
    </source>
</evidence>